<accession>A0A847RY46</accession>
<evidence type="ECO:0000256" key="1">
    <source>
        <dbReference type="ARBA" id="ARBA00004651"/>
    </source>
</evidence>
<feature type="transmembrane region" description="Helical" evidence="8">
    <location>
        <begin position="253"/>
        <end position="271"/>
    </location>
</feature>
<feature type="transmembrane region" description="Helical" evidence="8">
    <location>
        <begin position="162"/>
        <end position="185"/>
    </location>
</feature>
<dbReference type="Pfam" id="PF01925">
    <property type="entry name" value="TauE"/>
    <property type="match status" value="1"/>
</dbReference>
<keyword evidence="10" id="KW-1185">Reference proteome</keyword>
<protein>
    <recommendedName>
        <fullName evidence="8">Probable membrane transporter protein</fullName>
    </recommendedName>
</protein>
<evidence type="ECO:0000313" key="10">
    <source>
        <dbReference type="Proteomes" id="UP000570474"/>
    </source>
</evidence>
<evidence type="ECO:0000256" key="3">
    <source>
        <dbReference type="ARBA" id="ARBA00022448"/>
    </source>
</evidence>
<evidence type="ECO:0000256" key="7">
    <source>
        <dbReference type="ARBA" id="ARBA00023136"/>
    </source>
</evidence>
<proteinExistence type="inferred from homology"/>
<dbReference type="Proteomes" id="UP000570474">
    <property type="component" value="Unassembled WGS sequence"/>
</dbReference>
<dbReference type="RefSeq" id="WP_168870192.1">
    <property type="nucleotide sequence ID" value="NZ_JABAIA010000001.1"/>
</dbReference>
<feature type="transmembrane region" description="Helical" evidence="8">
    <location>
        <begin position="88"/>
        <end position="113"/>
    </location>
</feature>
<keyword evidence="7 8" id="KW-0472">Membrane</keyword>
<sequence>MTILLFTLILLAGAFLAGLLGSLTGLGGGVVIIPLLTLGFHVDIRYAIGTALIASIATSSGSASAYVKEGITNIRLGMFLEIATTTGAVVGALIAVFIPTNVVAVIFGCVLIFSALMSFRKKPEAVSDEDVSKLARDLKLNGTYPSGGEMVSYKVRHVPGGYFMMTFAGVMSGLLGIGSGALKVLAMDNIMRIPFKVSTTTSNFMIGVTAAASAVVYLQRGYVSPGLCMPVVLGVLLGAFGGSRLLVKVNTKWLRIVFGVVITFLALQMIYNGINGKL</sequence>
<name>A0A847RY46_9BACT</name>
<evidence type="ECO:0000256" key="8">
    <source>
        <dbReference type="RuleBase" id="RU363041"/>
    </source>
</evidence>
<evidence type="ECO:0000313" key="9">
    <source>
        <dbReference type="EMBL" id="NLR64241.1"/>
    </source>
</evidence>
<reference evidence="9 10" key="1">
    <citation type="submission" date="2020-04" db="EMBL/GenBank/DDBJ databases">
        <authorList>
            <person name="Yin C."/>
        </authorList>
    </citation>
    <scope>NUCLEOTIDE SEQUENCE [LARGE SCALE GENOMIC DNA]</scope>
    <source>
        <strain evidence="9 10">Ae27</strain>
    </source>
</reference>
<evidence type="ECO:0000256" key="6">
    <source>
        <dbReference type="ARBA" id="ARBA00022989"/>
    </source>
</evidence>
<feature type="transmembrane region" description="Helical" evidence="8">
    <location>
        <begin position="222"/>
        <end position="241"/>
    </location>
</feature>
<evidence type="ECO:0000256" key="2">
    <source>
        <dbReference type="ARBA" id="ARBA00009142"/>
    </source>
</evidence>
<comment type="subcellular location">
    <subcellularLocation>
        <location evidence="1 8">Cell membrane</location>
        <topology evidence="1 8">Multi-pass membrane protein</topology>
    </subcellularLocation>
</comment>
<keyword evidence="6 8" id="KW-1133">Transmembrane helix</keyword>
<dbReference type="EMBL" id="JABAIA010000001">
    <property type="protein sequence ID" value="NLR64241.1"/>
    <property type="molecule type" value="Genomic_DNA"/>
</dbReference>
<evidence type="ECO:0000256" key="5">
    <source>
        <dbReference type="ARBA" id="ARBA00022692"/>
    </source>
</evidence>
<dbReference type="PANTHER" id="PTHR30269:SF23">
    <property type="entry name" value="MEMBRANE TRANSPORTER PROTEIN YDHB-RELATED"/>
    <property type="match status" value="1"/>
</dbReference>
<feature type="transmembrane region" description="Helical" evidence="8">
    <location>
        <begin position="197"/>
        <end position="216"/>
    </location>
</feature>
<comment type="caution">
    <text evidence="9">The sequence shown here is derived from an EMBL/GenBank/DDBJ whole genome shotgun (WGS) entry which is preliminary data.</text>
</comment>
<keyword evidence="4 8" id="KW-1003">Cell membrane</keyword>
<dbReference type="InterPro" id="IPR002781">
    <property type="entry name" value="TM_pro_TauE-like"/>
</dbReference>
<dbReference type="AlphaFoldDB" id="A0A847RY46"/>
<comment type="similarity">
    <text evidence="2 8">Belongs to the 4-toluene sulfonate uptake permease (TSUP) (TC 2.A.102) family.</text>
</comment>
<evidence type="ECO:0000256" key="4">
    <source>
        <dbReference type="ARBA" id="ARBA00022475"/>
    </source>
</evidence>
<keyword evidence="5 8" id="KW-0812">Transmembrane</keyword>
<dbReference type="InterPro" id="IPR052017">
    <property type="entry name" value="TSUP"/>
</dbReference>
<feature type="transmembrane region" description="Helical" evidence="8">
    <location>
        <begin position="44"/>
        <end position="67"/>
    </location>
</feature>
<gene>
    <name evidence="9" type="ORF">HGH92_07980</name>
</gene>
<keyword evidence="3" id="KW-0813">Transport</keyword>
<dbReference type="GO" id="GO:0005886">
    <property type="term" value="C:plasma membrane"/>
    <property type="evidence" value="ECO:0007669"/>
    <property type="project" value="UniProtKB-SubCell"/>
</dbReference>
<organism evidence="9 10">
    <name type="scientific">Chitinophaga varians</name>
    <dbReference type="NCBI Taxonomy" id="2202339"/>
    <lineage>
        <taxon>Bacteria</taxon>
        <taxon>Pseudomonadati</taxon>
        <taxon>Bacteroidota</taxon>
        <taxon>Chitinophagia</taxon>
        <taxon>Chitinophagales</taxon>
        <taxon>Chitinophagaceae</taxon>
        <taxon>Chitinophaga</taxon>
    </lineage>
</organism>
<dbReference type="PANTHER" id="PTHR30269">
    <property type="entry name" value="TRANSMEMBRANE PROTEIN YFCA"/>
    <property type="match status" value="1"/>
</dbReference>